<organism evidence="2 3">
    <name type="scientific">Methanobrevibacter ruminantium (strain ATCC 35063 / DSM 1093 / JCM 13430 / OCM 146 / M1)</name>
    <name type="common">Methanobacterium ruminantium</name>
    <dbReference type="NCBI Taxonomy" id="634498"/>
    <lineage>
        <taxon>Archaea</taxon>
        <taxon>Methanobacteriati</taxon>
        <taxon>Methanobacteriota</taxon>
        <taxon>Methanomada group</taxon>
        <taxon>Methanobacteria</taxon>
        <taxon>Methanobacteriales</taxon>
        <taxon>Methanobacteriaceae</taxon>
        <taxon>Methanobrevibacter</taxon>
    </lineage>
</organism>
<feature type="domain" description="DUF1922" evidence="1">
    <location>
        <begin position="1"/>
        <end position="56"/>
    </location>
</feature>
<dbReference type="HOGENOM" id="CLU_187355_0_0_2"/>
<protein>
    <recommendedName>
        <fullName evidence="1">DUF1922 domain-containing protein</fullName>
    </recommendedName>
</protein>
<dbReference type="AlphaFoldDB" id="D3E077"/>
<dbReference type="InterPro" id="IPR015166">
    <property type="entry name" value="DUF1922"/>
</dbReference>
<dbReference type="OrthoDB" id="68547at2157"/>
<dbReference type="RefSeq" id="WP_012956749.1">
    <property type="nucleotide sequence ID" value="NC_013790.1"/>
</dbReference>
<dbReference type="InterPro" id="IPR036304">
    <property type="entry name" value="MTH1184"/>
</dbReference>
<dbReference type="SUPFAM" id="SSF57821">
    <property type="entry name" value="Hypothetical protein MTH1184"/>
    <property type="match status" value="1"/>
</dbReference>
<name>D3E077_METRM</name>
<dbReference type="EMBL" id="CP001719">
    <property type="protein sequence ID" value="ADC47801.1"/>
    <property type="molecule type" value="Genomic_DNA"/>
</dbReference>
<reference evidence="2 3" key="1">
    <citation type="journal article" date="2010" name="PLoS ONE">
        <title>The genome sequence of the rumen methanogen Methanobrevibacter ruminantium reveals new possibilities for controlling ruminant methane emissions.</title>
        <authorList>
            <person name="Leahy S.C."/>
            <person name="Kelly W.J."/>
            <person name="Altermann E."/>
            <person name="Ronimus R.S."/>
            <person name="Yeoman C.J."/>
            <person name="Pacheco D.M."/>
            <person name="Li D."/>
            <person name="Kong Z."/>
            <person name="McTavish S."/>
            <person name="Sang C."/>
            <person name="Lambie S.C."/>
            <person name="Janssen P.H."/>
            <person name="Dey D."/>
            <person name="Attwood G.T."/>
        </authorList>
    </citation>
    <scope>NUCLEOTIDE SEQUENCE [LARGE SCALE GENOMIC DNA]</scope>
    <source>
        <strain evidence="3">ATCC 35063 / DSM 1093 / JCM 13430 / OCM 146 / M1</strain>
    </source>
</reference>
<dbReference type="eggNOG" id="arCOG05509">
    <property type="taxonomic scope" value="Archaea"/>
</dbReference>
<proteinExistence type="predicted"/>
<dbReference type="STRING" id="634498.mru_1951"/>
<dbReference type="PATRIC" id="fig|634498.28.peg.1951"/>
<dbReference type="KEGG" id="mru:mru_1951"/>
<dbReference type="Proteomes" id="UP000008680">
    <property type="component" value="Chromosome"/>
</dbReference>
<sequence>MYVIFRCDCGRVLYAKQGVKTRKCTCGKTIKVKSRRILQKVETANDASLAVQKMQEEIYGGTAFKTADEYKANKFINQLDRRMKEYEDGDF</sequence>
<keyword evidence="3" id="KW-1185">Reference proteome</keyword>
<accession>D3E077</accession>
<dbReference type="GeneID" id="8771621"/>
<gene>
    <name evidence="2" type="ordered locus">mru_1951</name>
</gene>
<evidence type="ECO:0000259" key="1">
    <source>
        <dbReference type="Pfam" id="PF09082"/>
    </source>
</evidence>
<evidence type="ECO:0000313" key="2">
    <source>
        <dbReference type="EMBL" id="ADC47801.1"/>
    </source>
</evidence>
<evidence type="ECO:0000313" key="3">
    <source>
        <dbReference type="Proteomes" id="UP000008680"/>
    </source>
</evidence>
<dbReference type="Gene3D" id="3.90.820.10">
    <property type="entry name" value="Structural Genomics, Unknown Function 30-nov-00 1gh9 Mol_id"/>
    <property type="match status" value="1"/>
</dbReference>
<dbReference type="Pfam" id="PF09082">
    <property type="entry name" value="DUF1922"/>
    <property type="match status" value="1"/>
</dbReference>